<gene>
    <name evidence="4" type="ORF">EDD42_0700</name>
</gene>
<evidence type="ECO:0000256" key="2">
    <source>
        <dbReference type="SAM" id="SignalP"/>
    </source>
</evidence>
<dbReference type="Proteomes" id="UP000266915">
    <property type="component" value="Unassembled WGS sequence"/>
</dbReference>
<evidence type="ECO:0000313" key="4">
    <source>
        <dbReference type="EMBL" id="ROR80657.1"/>
    </source>
</evidence>
<feature type="chain" id="PRO_5039441958" evidence="2">
    <location>
        <begin position="26"/>
        <end position="355"/>
    </location>
</feature>
<dbReference type="InterPro" id="IPR002477">
    <property type="entry name" value="Peptidoglycan-bd-like"/>
</dbReference>
<comment type="caution">
    <text evidence="4">The sequence shown here is derived from an EMBL/GenBank/DDBJ whole genome shotgun (WGS) entry which is preliminary data.</text>
</comment>
<feature type="region of interest" description="Disordered" evidence="1">
    <location>
        <begin position="33"/>
        <end position="57"/>
    </location>
</feature>
<name>A0A3N2BZK0_9MICO</name>
<dbReference type="InterPro" id="IPR036365">
    <property type="entry name" value="PGBD-like_sf"/>
</dbReference>
<dbReference type="InterPro" id="IPR036366">
    <property type="entry name" value="PGBDSf"/>
</dbReference>
<protein>
    <submittedName>
        <fullName evidence="4">Putative peptidoglycan binding protein</fullName>
    </submittedName>
</protein>
<dbReference type="Pfam" id="PF01471">
    <property type="entry name" value="PG_binding_1"/>
    <property type="match status" value="1"/>
</dbReference>
<dbReference type="Gene3D" id="2.40.420.20">
    <property type="match status" value="1"/>
</dbReference>
<dbReference type="RefSeq" id="WP_085511867.1">
    <property type="nucleotide sequence ID" value="NZ_FXAP01000003.1"/>
</dbReference>
<proteinExistence type="predicted"/>
<evidence type="ECO:0000259" key="3">
    <source>
        <dbReference type="Pfam" id="PF01471"/>
    </source>
</evidence>
<dbReference type="AlphaFoldDB" id="A0A3N2BZK0"/>
<accession>A0A3N2BZK0</accession>
<evidence type="ECO:0000313" key="5">
    <source>
        <dbReference type="Proteomes" id="UP000266915"/>
    </source>
</evidence>
<feature type="signal peptide" evidence="2">
    <location>
        <begin position="1"/>
        <end position="25"/>
    </location>
</feature>
<dbReference type="SUPFAM" id="SSF47090">
    <property type="entry name" value="PGBD-like"/>
    <property type="match status" value="1"/>
</dbReference>
<reference evidence="4 5" key="1">
    <citation type="submission" date="2018-11" db="EMBL/GenBank/DDBJ databases">
        <title>Sequencing the genomes of 1000 actinobacteria strains.</title>
        <authorList>
            <person name="Klenk H.-P."/>
        </authorList>
    </citation>
    <scope>NUCLEOTIDE SEQUENCE [LARGE SCALE GENOMIC DNA]</scope>
    <source>
        <strain evidence="4 5">DSM 14012</strain>
    </source>
</reference>
<keyword evidence="2" id="KW-0732">Signal</keyword>
<feature type="domain" description="Peptidoglycan binding-like" evidence="3">
    <location>
        <begin position="126"/>
        <end position="173"/>
    </location>
</feature>
<dbReference type="EMBL" id="RKHL01000001">
    <property type="protein sequence ID" value="ROR80657.1"/>
    <property type="molecule type" value="Genomic_DNA"/>
</dbReference>
<sequence length="355" mass="36630">MNARRRAVLAAVCVGAVLLAGGAVAAATTLIPAQGTSQEEPRSSIRTGTAPITAGDLAGTTQASGTLDYADQRTIGGGTGVVTSTPAPGSTVSLGGTLYAVANVPVILLHGPLPAWRTFEAGMSDGPDVQQLEQSLAALGFFDREPDREFAASTVRAIERWQKALGVEETGRLELGSVVFLPGDVRIASVDAAVGTTASDKIVTVSSLVKRIDVPLKLADQRLGVVGTMVDVNLPGGQRTTGTVTDVGVPTESDSDGQKKVTIPVGIMLDDPAAAAELQRATVTVGFPTERRENVLSVPVQALIAIDDEHFGVEVVDEKGKHRQVPVTTGLFADGRVEVSGDGIREGLDVVVPVS</sequence>
<keyword evidence="5" id="KW-1185">Reference proteome</keyword>
<evidence type="ECO:0000256" key="1">
    <source>
        <dbReference type="SAM" id="MobiDB-lite"/>
    </source>
</evidence>
<dbReference type="Gene3D" id="1.10.101.10">
    <property type="entry name" value="PGBD-like superfamily/PGBD"/>
    <property type="match status" value="1"/>
</dbReference>
<organism evidence="4 5">
    <name type="scientific">Plantibacter flavus</name>
    <dbReference type="NCBI Taxonomy" id="150123"/>
    <lineage>
        <taxon>Bacteria</taxon>
        <taxon>Bacillati</taxon>
        <taxon>Actinomycetota</taxon>
        <taxon>Actinomycetes</taxon>
        <taxon>Micrococcales</taxon>
        <taxon>Microbacteriaceae</taxon>
        <taxon>Plantibacter</taxon>
    </lineage>
</organism>